<name>A0ABT9VWW4_9BACI</name>
<dbReference type="Pfam" id="PF07719">
    <property type="entry name" value="TPR_2"/>
    <property type="match status" value="1"/>
</dbReference>
<gene>
    <name evidence="4" type="ORF">J2S11_001387</name>
</gene>
<organism evidence="4 5">
    <name type="scientific">Caldalkalibacillus horti</name>
    <dbReference type="NCBI Taxonomy" id="77523"/>
    <lineage>
        <taxon>Bacteria</taxon>
        <taxon>Bacillati</taxon>
        <taxon>Bacillota</taxon>
        <taxon>Bacilli</taxon>
        <taxon>Bacillales</taxon>
        <taxon>Bacillaceae</taxon>
        <taxon>Caldalkalibacillus</taxon>
    </lineage>
</organism>
<evidence type="ECO:0000313" key="5">
    <source>
        <dbReference type="Proteomes" id="UP001235840"/>
    </source>
</evidence>
<feature type="repeat" description="TPR" evidence="3">
    <location>
        <begin position="381"/>
        <end position="414"/>
    </location>
</feature>
<dbReference type="InterPro" id="IPR050498">
    <property type="entry name" value="Ycf3"/>
</dbReference>
<feature type="repeat" description="TPR" evidence="3">
    <location>
        <begin position="177"/>
        <end position="210"/>
    </location>
</feature>
<dbReference type="SUPFAM" id="SSF48452">
    <property type="entry name" value="TPR-like"/>
    <property type="match status" value="2"/>
</dbReference>
<feature type="repeat" description="TPR" evidence="3">
    <location>
        <begin position="211"/>
        <end position="244"/>
    </location>
</feature>
<dbReference type="InterPro" id="IPR011990">
    <property type="entry name" value="TPR-like_helical_dom_sf"/>
</dbReference>
<keyword evidence="5" id="KW-1185">Reference proteome</keyword>
<dbReference type="Proteomes" id="UP001235840">
    <property type="component" value="Unassembled WGS sequence"/>
</dbReference>
<dbReference type="PROSITE" id="PS50005">
    <property type="entry name" value="TPR"/>
    <property type="match status" value="5"/>
</dbReference>
<proteinExistence type="predicted"/>
<feature type="repeat" description="TPR" evidence="3">
    <location>
        <begin position="279"/>
        <end position="312"/>
    </location>
</feature>
<sequence>MANKKEGAHLLENQVEGAFRQIEAGLVDEGLSTLAKLLHDPRMDDELRFETAQFYYQFGFLTEAIEILEKLLQAYQGEPEIILQLAELYMENDDNDKSLELLESITIDQGDDYLRAILLTSELYMMDGLFEVAESKVKKALALFPEEQVLYTALGEIFYHQEKYSLAVLNYEKGSVISTYARLADCYAHLGEFERALDYYKKATLTDKGSAELLFGYGFVAYQLGELELASKKFTELLELDPFYTSAYSLLSEALGQQGKRVEAIHYLDQGIKYDQTNPALFYLKGLLLRQQSEHQESQRWLQQALELDESNTLVLDELLALYMDVEDWDKAQETIDKLLDVVPERSDIYLQKGRLNEHLERWEDAEQAYRQALELNPDSTDVLNQLGYLLRDEGRLNEALEYWQKSILIEPDQDEIAQLLQQE</sequence>
<keyword evidence="1" id="KW-0677">Repeat</keyword>
<dbReference type="InterPro" id="IPR019734">
    <property type="entry name" value="TPR_rpt"/>
</dbReference>
<dbReference type="PANTHER" id="PTHR44858">
    <property type="entry name" value="TETRATRICOPEPTIDE REPEAT PROTEIN 6"/>
    <property type="match status" value="1"/>
</dbReference>
<evidence type="ECO:0000256" key="3">
    <source>
        <dbReference type="PROSITE-ProRule" id="PRU00339"/>
    </source>
</evidence>
<keyword evidence="2 3" id="KW-0802">TPR repeat</keyword>
<dbReference type="RefSeq" id="WP_343834573.1">
    <property type="nucleotide sequence ID" value="NZ_BAAADK010000011.1"/>
</dbReference>
<accession>A0ABT9VWW4</accession>
<dbReference type="Pfam" id="PF14559">
    <property type="entry name" value="TPR_19"/>
    <property type="match status" value="1"/>
</dbReference>
<feature type="repeat" description="TPR" evidence="3">
    <location>
        <begin position="347"/>
        <end position="380"/>
    </location>
</feature>
<dbReference type="Pfam" id="PF13432">
    <property type="entry name" value="TPR_16"/>
    <property type="match status" value="1"/>
</dbReference>
<comment type="caution">
    <text evidence="4">The sequence shown here is derived from an EMBL/GenBank/DDBJ whole genome shotgun (WGS) entry which is preliminary data.</text>
</comment>
<protein>
    <submittedName>
        <fullName evidence="4">Tetratricopeptide (TPR) repeat protein</fullName>
    </submittedName>
</protein>
<evidence type="ECO:0000256" key="1">
    <source>
        <dbReference type="ARBA" id="ARBA00022737"/>
    </source>
</evidence>
<dbReference type="InterPro" id="IPR013105">
    <property type="entry name" value="TPR_2"/>
</dbReference>
<dbReference type="SMART" id="SM00028">
    <property type="entry name" value="TPR"/>
    <property type="match status" value="7"/>
</dbReference>
<dbReference type="EMBL" id="JAUSTY010000005">
    <property type="protein sequence ID" value="MDQ0165486.1"/>
    <property type="molecule type" value="Genomic_DNA"/>
</dbReference>
<dbReference type="Pfam" id="PF13371">
    <property type="entry name" value="TPR_9"/>
    <property type="match status" value="1"/>
</dbReference>
<evidence type="ECO:0000256" key="2">
    <source>
        <dbReference type="ARBA" id="ARBA00022803"/>
    </source>
</evidence>
<dbReference type="PANTHER" id="PTHR44858:SF1">
    <property type="entry name" value="UDP-N-ACETYLGLUCOSAMINE--PEPTIDE N-ACETYLGLUCOSAMINYLTRANSFERASE SPINDLY-RELATED"/>
    <property type="match status" value="1"/>
</dbReference>
<evidence type="ECO:0000313" key="4">
    <source>
        <dbReference type="EMBL" id="MDQ0165486.1"/>
    </source>
</evidence>
<reference evidence="4 5" key="1">
    <citation type="submission" date="2023-07" db="EMBL/GenBank/DDBJ databases">
        <title>Genomic Encyclopedia of Type Strains, Phase IV (KMG-IV): sequencing the most valuable type-strain genomes for metagenomic binning, comparative biology and taxonomic classification.</title>
        <authorList>
            <person name="Goeker M."/>
        </authorList>
    </citation>
    <scope>NUCLEOTIDE SEQUENCE [LARGE SCALE GENOMIC DNA]</scope>
    <source>
        <strain evidence="4 5">DSM 12751</strain>
    </source>
</reference>
<dbReference type="Gene3D" id="1.25.40.10">
    <property type="entry name" value="Tetratricopeptide repeat domain"/>
    <property type="match status" value="3"/>
</dbReference>